<dbReference type="Pfam" id="PF02902">
    <property type="entry name" value="Peptidase_C48"/>
    <property type="match status" value="1"/>
</dbReference>
<evidence type="ECO:0000256" key="4">
    <source>
        <dbReference type="ARBA" id="ARBA00022807"/>
    </source>
</evidence>
<dbReference type="InterPro" id="IPR038765">
    <property type="entry name" value="Papain-like_cys_pep_sf"/>
</dbReference>
<organism evidence="7 8">
    <name type="scientific">Forsythia ovata</name>
    <dbReference type="NCBI Taxonomy" id="205694"/>
    <lineage>
        <taxon>Eukaryota</taxon>
        <taxon>Viridiplantae</taxon>
        <taxon>Streptophyta</taxon>
        <taxon>Embryophyta</taxon>
        <taxon>Tracheophyta</taxon>
        <taxon>Spermatophyta</taxon>
        <taxon>Magnoliopsida</taxon>
        <taxon>eudicotyledons</taxon>
        <taxon>Gunneridae</taxon>
        <taxon>Pentapetalae</taxon>
        <taxon>asterids</taxon>
        <taxon>lamiids</taxon>
        <taxon>Lamiales</taxon>
        <taxon>Oleaceae</taxon>
        <taxon>Forsythieae</taxon>
        <taxon>Forsythia</taxon>
    </lineage>
</organism>
<dbReference type="GO" id="GO:0008234">
    <property type="term" value="F:cysteine-type peptidase activity"/>
    <property type="evidence" value="ECO:0007669"/>
    <property type="project" value="UniProtKB-KW"/>
</dbReference>
<dbReference type="PANTHER" id="PTHR46915:SF6">
    <property type="entry name" value="CYSTEINE PROTEINASES SUPERFAMILY PROTEIN"/>
    <property type="match status" value="1"/>
</dbReference>
<dbReference type="GO" id="GO:0016926">
    <property type="term" value="P:protein desumoylation"/>
    <property type="evidence" value="ECO:0007669"/>
    <property type="project" value="UniProtKB-ARBA"/>
</dbReference>
<gene>
    <name evidence="7" type="ORF">Fot_17350</name>
</gene>
<feature type="compositionally biased region" description="Basic residues" evidence="5">
    <location>
        <begin position="51"/>
        <end position="60"/>
    </location>
</feature>
<sequence>MDLTTNILHWVDGNPDEGFAESKSQDQNSGVSPQGISKGCLCPATSTRAGGQRRKRKNKRKVDSSDSEVNSSDSEVILSRGSRRLRKSRRGLNISNTIGGMLNSKIFVWHLEHLWSGFPEEKLKSFTYFDPLWFSLYAEEYYKEMVLRQIKEKDVFSKKYVLVPIVMWSHWSLLIFCHLGESLQQKTRTPCMLLLDSLHATGPTRLEPLIRRIVFDIHKIEERQASKELLKKIPLLVPKVPQQRNGEECGFYVLHYINLFLESAPENFSVSEGYPYFMKKDWFSSDGVESFYKTLASFPVDSNDRNDHISMDSSDCEDELLTLDKLSTLVENYTTLVSISVPILESLTPYSVPPPFGHRTETYSFNTRRFVNLFIANHLPLRRYVHPSEHPISRFLFFAL</sequence>
<dbReference type="EMBL" id="JBFOLJ010000005">
    <property type="protein sequence ID" value="KAL2535959.1"/>
    <property type="molecule type" value="Genomic_DNA"/>
</dbReference>
<dbReference type="AlphaFoldDB" id="A0ABD1VF44"/>
<comment type="caution">
    <text evidence="7">The sequence shown here is derived from an EMBL/GenBank/DDBJ whole genome shotgun (WGS) entry which is preliminary data.</text>
</comment>
<feature type="region of interest" description="Disordered" evidence="5">
    <location>
        <begin position="14"/>
        <end position="68"/>
    </location>
</feature>
<protein>
    <submittedName>
        <fullName evidence="7">Ubiquitin-like protease 4</fullName>
    </submittedName>
</protein>
<dbReference type="Gene3D" id="1.10.418.20">
    <property type="match status" value="1"/>
</dbReference>
<feature type="domain" description="Ubiquitin-like protease family profile" evidence="6">
    <location>
        <begin position="75"/>
        <end position="260"/>
    </location>
</feature>
<dbReference type="GO" id="GO:0006508">
    <property type="term" value="P:proteolysis"/>
    <property type="evidence" value="ECO:0007669"/>
    <property type="project" value="UniProtKB-KW"/>
</dbReference>
<dbReference type="Proteomes" id="UP001604277">
    <property type="component" value="Unassembled WGS sequence"/>
</dbReference>
<comment type="similarity">
    <text evidence="1">Belongs to the peptidase C48 family.</text>
</comment>
<reference evidence="8" key="1">
    <citation type="submission" date="2024-07" db="EMBL/GenBank/DDBJ databases">
        <title>Two chromosome-level genome assemblies of Korean endemic species Abeliophyllum distichum and Forsythia ovata (Oleaceae).</title>
        <authorList>
            <person name="Jang H."/>
        </authorList>
    </citation>
    <scope>NUCLEOTIDE SEQUENCE [LARGE SCALE GENOMIC DNA]</scope>
</reference>
<name>A0ABD1VF44_9LAMI</name>
<evidence type="ECO:0000256" key="3">
    <source>
        <dbReference type="ARBA" id="ARBA00022801"/>
    </source>
</evidence>
<evidence type="ECO:0000313" key="7">
    <source>
        <dbReference type="EMBL" id="KAL2535959.1"/>
    </source>
</evidence>
<dbReference type="PANTHER" id="PTHR46915">
    <property type="entry name" value="UBIQUITIN-LIKE PROTEASE 4-RELATED"/>
    <property type="match status" value="1"/>
</dbReference>
<keyword evidence="8" id="KW-1185">Reference proteome</keyword>
<feature type="compositionally biased region" description="Polar residues" evidence="5">
    <location>
        <begin position="25"/>
        <end position="35"/>
    </location>
</feature>
<proteinExistence type="inferred from homology"/>
<accession>A0ABD1VF44</accession>
<keyword evidence="4" id="KW-0788">Thiol protease</keyword>
<dbReference type="PROSITE" id="PS50600">
    <property type="entry name" value="ULP_PROTEASE"/>
    <property type="match status" value="1"/>
</dbReference>
<evidence type="ECO:0000259" key="6">
    <source>
        <dbReference type="PROSITE" id="PS50600"/>
    </source>
</evidence>
<dbReference type="Gene3D" id="3.30.310.130">
    <property type="entry name" value="Ubiquitin-related"/>
    <property type="match status" value="1"/>
</dbReference>
<evidence type="ECO:0000256" key="1">
    <source>
        <dbReference type="ARBA" id="ARBA00005234"/>
    </source>
</evidence>
<evidence type="ECO:0000256" key="5">
    <source>
        <dbReference type="SAM" id="MobiDB-lite"/>
    </source>
</evidence>
<dbReference type="SUPFAM" id="SSF54001">
    <property type="entry name" value="Cysteine proteinases"/>
    <property type="match status" value="1"/>
</dbReference>
<keyword evidence="2" id="KW-0645">Protease</keyword>
<evidence type="ECO:0000256" key="2">
    <source>
        <dbReference type="ARBA" id="ARBA00022670"/>
    </source>
</evidence>
<keyword evidence="3" id="KW-0378">Hydrolase</keyword>
<evidence type="ECO:0000313" key="8">
    <source>
        <dbReference type="Proteomes" id="UP001604277"/>
    </source>
</evidence>
<dbReference type="InterPro" id="IPR003653">
    <property type="entry name" value="Peptidase_C48_C"/>
</dbReference>